<protein>
    <submittedName>
        <fullName evidence="2">Uncharacterized protein</fullName>
    </submittedName>
</protein>
<evidence type="ECO:0000313" key="2">
    <source>
        <dbReference type="EMBL" id="KAL0179805.1"/>
    </source>
</evidence>
<dbReference type="Proteomes" id="UP001529510">
    <property type="component" value="Unassembled WGS sequence"/>
</dbReference>
<feature type="region of interest" description="Disordered" evidence="1">
    <location>
        <begin position="85"/>
        <end position="114"/>
    </location>
</feature>
<evidence type="ECO:0000256" key="1">
    <source>
        <dbReference type="SAM" id="MobiDB-lite"/>
    </source>
</evidence>
<comment type="caution">
    <text evidence="2">The sequence shown here is derived from an EMBL/GenBank/DDBJ whole genome shotgun (WGS) entry which is preliminary data.</text>
</comment>
<gene>
    <name evidence="2" type="ORF">M9458_025247</name>
</gene>
<dbReference type="EMBL" id="JAMKFB020000012">
    <property type="protein sequence ID" value="KAL0179805.1"/>
    <property type="molecule type" value="Genomic_DNA"/>
</dbReference>
<dbReference type="AlphaFoldDB" id="A0ABD0Q0J2"/>
<proteinExistence type="predicted"/>
<organism evidence="2 3">
    <name type="scientific">Cirrhinus mrigala</name>
    <name type="common">Mrigala</name>
    <dbReference type="NCBI Taxonomy" id="683832"/>
    <lineage>
        <taxon>Eukaryota</taxon>
        <taxon>Metazoa</taxon>
        <taxon>Chordata</taxon>
        <taxon>Craniata</taxon>
        <taxon>Vertebrata</taxon>
        <taxon>Euteleostomi</taxon>
        <taxon>Actinopterygii</taxon>
        <taxon>Neopterygii</taxon>
        <taxon>Teleostei</taxon>
        <taxon>Ostariophysi</taxon>
        <taxon>Cypriniformes</taxon>
        <taxon>Cyprinidae</taxon>
        <taxon>Labeoninae</taxon>
        <taxon>Labeonini</taxon>
        <taxon>Cirrhinus</taxon>
    </lineage>
</organism>
<keyword evidence="3" id="KW-1185">Reference proteome</keyword>
<name>A0ABD0Q0J2_CIRMR</name>
<sequence length="247" mass="27477">MFSLWEDDHLGQMVTAHSLGCVMSMLVVQELHLWLCLADMRDADKIRFLNSPVSKTGLFSDTVKSFAQQFLAAQKQTEAIKHIMPSHAAAASTSTESSERAVGGSRVKPFHAPSAHPWNQVSVAQHTQTPLRATPEPTEPGLCVPPRCPTMGICVGPLVPLTWPLRAWLVLPSSSRWLLWTTRQDYAIQFTSHPPKFRSIHFTLVKELVPPANMRTGFTAPTSLYPRRRVTASLGPVCLELRLAFEE</sequence>
<reference evidence="2 3" key="1">
    <citation type="submission" date="2024-05" db="EMBL/GenBank/DDBJ databases">
        <title>Genome sequencing and assembly of Indian major carp, Cirrhinus mrigala (Hamilton, 1822).</title>
        <authorList>
            <person name="Mohindra V."/>
            <person name="Chowdhury L.M."/>
            <person name="Lal K."/>
            <person name="Jena J.K."/>
        </authorList>
    </citation>
    <scope>NUCLEOTIDE SEQUENCE [LARGE SCALE GENOMIC DNA]</scope>
    <source>
        <strain evidence="2">CM1030</strain>
        <tissue evidence="2">Blood</tissue>
    </source>
</reference>
<evidence type="ECO:0000313" key="3">
    <source>
        <dbReference type="Proteomes" id="UP001529510"/>
    </source>
</evidence>
<feature type="non-terminal residue" evidence="2">
    <location>
        <position position="247"/>
    </location>
</feature>
<accession>A0ABD0Q0J2</accession>